<accession>A0A7X3IIZ6</accession>
<reference evidence="1 2" key="1">
    <citation type="submission" date="2019-12" db="EMBL/GenBank/DDBJ databases">
        <title>Paenibacillus sp. nov., an endophytic bacterium isolated from the stem of Dendrobium.</title>
        <authorList>
            <person name="Zhao R."/>
        </authorList>
    </citation>
    <scope>NUCLEOTIDE SEQUENCE [LARGE SCALE GENOMIC DNA]</scope>
    <source>
        <strain evidence="1 2">HJL G12</strain>
    </source>
</reference>
<dbReference type="AlphaFoldDB" id="A0A7X3IIZ6"/>
<evidence type="ECO:0000313" key="2">
    <source>
        <dbReference type="Proteomes" id="UP000460318"/>
    </source>
</evidence>
<dbReference type="Gene3D" id="3.60.20.10">
    <property type="entry name" value="Glutamine Phosphoribosylpyrophosphate, subunit 1, domain 1"/>
    <property type="match status" value="1"/>
</dbReference>
<gene>
    <name evidence="1" type="ORF">GRF59_14625</name>
</gene>
<dbReference type="RefSeq" id="WP_160498464.1">
    <property type="nucleotide sequence ID" value="NZ_WUBI01000002.1"/>
</dbReference>
<dbReference type="InterPro" id="IPR029055">
    <property type="entry name" value="Ntn_hydrolases_N"/>
</dbReference>
<dbReference type="EMBL" id="WUBI01000002">
    <property type="protein sequence ID" value="MWV44853.1"/>
    <property type="molecule type" value="Genomic_DNA"/>
</dbReference>
<dbReference type="Proteomes" id="UP000460318">
    <property type="component" value="Unassembled WGS sequence"/>
</dbReference>
<proteinExistence type="predicted"/>
<keyword evidence="2" id="KW-1185">Reference proteome</keyword>
<evidence type="ECO:0000313" key="1">
    <source>
        <dbReference type="EMBL" id="MWV44853.1"/>
    </source>
</evidence>
<organism evidence="1 2">
    <name type="scientific">Paenibacillus dendrobii</name>
    <dbReference type="NCBI Taxonomy" id="2691084"/>
    <lineage>
        <taxon>Bacteria</taxon>
        <taxon>Bacillati</taxon>
        <taxon>Bacillota</taxon>
        <taxon>Bacilli</taxon>
        <taxon>Bacillales</taxon>
        <taxon>Paenibacillaceae</taxon>
        <taxon>Paenibacillus</taxon>
    </lineage>
</organism>
<sequence length="188" mass="21482">MSLITVVACNQFISVMSDGRIVDRFNNIEDENFNKIKSYEDNLFFSAWGSKAIFDDVAMTLDQKYKTLNKSDYVDEASKIILRTANKIIYQNHPFILLWGGRSKGILKICQLRTPKKQLESLELISNDCISAIGSNKPYAFKYIESELSDMYIPNLDKVIEAQKNTIEHVATMDDTVNNVIFSKVFIS</sequence>
<name>A0A7X3IIZ6_9BACL</name>
<protein>
    <submittedName>
        <fullName evidence="1">Uncharacterized protein</fullName>
    </submittedName>
</protein>
<comment type="caution">
    <text evidence="1">The sequence shown here is derived from an EMBL/GenBank/DDBJ whole genome shotgun (WGS) entry which is preliminary data.</text>
</comment>